<protein>
    <submittedName>
        <fullName evidence="1">Uncharacterized protein</fullName>
    </submittedName>
</protein>
<dbReference type="AlphaFoldDB" id="A0A7M7QD67"/>
<dbReference type="RefSeq" id="XP_031784719.1">
    <property type="nucleotide sequence ID" value="XM_031928859.2"/>
</dbReference>
<dbReference type="EnsemblMetazoa" id="XM_031928859">
    <property type="protein sequence ID" value="XP_031784719"/>
    <property type="gene ID" value="LOC116417173"/>
</dbReference>
<dbReference type="GeneID" id="116417173"/>
<sequence>MEDLILLDNFLSSSSSENSDDENDAIMFFIPRRERRRIPRINNYIETVIARYNNNDFKENFHYTKNNVFHHEKKIPCKQLTRNDFTVTVQQRNFERGPDCCTAAGVPSGTHPDGTRPVTVMTVTSHANYENGLDYRRKRIYIS</sequence>
<dbReference type="InParanoid" id="A0A7M7QD67"/>
<organism evidence="1 2">
    <name type="scientific">Nasonia vitripennis</name>
    <name type="common">Parasitic wasp</name>
    <dbReference type="NCBI Taxonomy" id="7425"/>
    <lineage>
        <taxon>Eukaryota</taxon>
        <taxon>Metazoa</taxon>
        <taxon>Ecdysozoa</taxon>
        <taxon>Arthropoda</taxon>
        <taxon>Hexapoda</taxon>
        <taxon>Insecta</taxon>
        <taxon>Pterygota</taxon>
        <taxon>Neoptera</taxon>
        <taxon>Endopterygota</taxon>
        <taxon>Hymenoptera</taxon>
        <taxon>Apocrita</taxon>
        <taxon>Proctotrupomorpha</taxon>
        <taxon>Chalcidoidea</taxon>
        <taxon>Pteromalidae</taxon>
        <taxon>Pteromalinae</taxon>
        <taxon>Nasonia</taxon>
    </lineage>
</organism>
<dbReference type="KEGG" id="nvi:116417173"/>
<evidence type="ECO:0000313" key="1">
    <source>
        <dbReference type="EnsemblMetazoa" id="XP_031784719"/>
    </source>
</evidence>
<name>A0A7M7QD67_NASVI</name>
<evidence type="ECO:0000313" key="2">
    <source>
        <dbReference type="Proteomes" id="UP000002358"/>
    </source>
</evidence>
<accession>A0A7M7QD67</accession>
<reference evidence="1" key="1">
    <citation type="submission" date="2021-01" db="UniProtKB">
        <authorList>
            <consortium name="EnsemblMetazoa"/>
        </authorList>
    </citation>
    <scope>IDENTIFICATION</scope>
</reference>
<proteinExistence type="predicted"/>
<dbReference type="Proteomes" id="UP000002358">
    <property type="component" value="Chromosome 4"/>
</dbReference>
<keyword evidence="2" id="KW-1185">Reference proteome</keyword>